<reference evidence="1 2" key="1">
    <citation type="journal article" date="2005" name="BMC Genomics">
        <title>Bacterial genome adaptation to niches: divergence of the potential virulence genes in three Burkholderia species of different survival strategies.</title>
        <authorList>
            <person name="Kim H.S."/>
            <person name="Schell M.A."/>
            <person name="Yu Y."/>
            <person name="Ulrich R.L."/>
            <person name="Sarria S.H."/>
            <person name="Nierman W.C."/>
            <person name="DeShazer D."/>
        </authorList>
    </citation>
    <scope>NUCLEOTIDE SEQUENCE [LARGE SCALE GENOMIC DNA]</scope>
    <source>
        <strain evidence="2">ATCC 700388 / DSM 13276 / CCUG 48851 / CIP 106301 / E264</strain>
    </source>
</reference>
<dbReference type="AlphaFoldDB" id="Q2T5A6"/>
<keyword evidence="2" id="KW-1185">Reference proteome</keyword>
<dbReference type="Proteomes" id="UP000001930">
    <property type="component" value="Chromosome II"/>
</dbReference>
<name>Q2T5A6_BURTA</name>
<gene>
    <name evidence="1" type="ordered locus">BTH_II1447</name>
</gene>
<sequence>MVERADMRAWCPAVLGVVPPFRERMAALALKAHFEPLALGIVTRRNSTRSSAAHCFIDCLFQVIRRHARSAKKEDLALFGTLTLPV</sequence>
<protein>
    <submittedName>
        <fullName evidence="1">Transcriptional regulator, LysR family, putative</fullName>
    </submittedName>
</protein>
<dbReference type="EMBL" id="CP000085">
    <property type="protein sequence ID" value="ABC35308.1"/>
    <property type="molecule type" value="Genomic_DNA"/>
</dbReference>
<dbReference type="HOGENOM" id="CLU_2435254_0_0_4"/>
<accession>Q2T5A6</accession>
<organism evidence="1 2">
    <name type="scientific">Burkholderia thailandensis (strain ATCC 700388 / DSM 13276 / CCUG 48851 / CIP 106301 / E264)</name>
    <dbReference type="NCBI Taxonomy" id="271848"/>
    <lineage>
        <taxon>Bacteria</taxon>
        <taxon>Pseudomonadati</taxon>
        <taxon>Pseudomonadota</taxon>
        <taxon>Betaproteobacteria</taxon>
        <taxon>Burkholderiales</taxon>
        <taxon>Burkholderiaceae</taxon>
        <taxon>Burkholderia</taxon>
        <taxon>pseudomallei group</taxon>
    </lineage>
</organism>
<dbReference type="KEGG" id="bte:BTH_II1447"/>
<proteinExistence type="predicted"/>
<evidence type="ECO:0000313" key="1">
    <source>
        <dbReference type="EMBL" id="ABC35308.1"/>
    </source>
</evidence>
<evidence type="ECO:0000313" key="2">
    <source>
        <dbReference type="Proteomes" id="UP000001930"/>
    </source>
</evidence>